<dbReference type="RefSeq" id="WP_139305570.1">
    <property type="nucleotide sequence ID" value="NZ_FNWO01000008.1"/>
</dbReference>
<feature type="transmembrane region" description="Helical" evidence="1">
    <location>
        <begin position="6"/>
        <end position="28"/>
    </location>
</feature>
<gene>
    <name evidence="2" type="ORF">SAMN04244559_02182</name>
</gene>
<sequence length="59" mass="6648">MSGIDVLGMLIGISLVVAVAAYLLFIYFHPEHFRWLVSADLGSKSNHDPSLTREFDQRI</sequence>
<dbReference type="AlphaFoldDB" id="A0A1H6HXU3"/>
<dbReference type="Proteomes" id="UP000182983">
    <property type="component" value="Unassembled WGS sequence"/>
</dbReference>
<accession>A0A1H6HXU3</accession>
<dbReference type="EMBL" id="FNWO01000008">
    <property type="protein sequence ID" value="SEH41090.1"/>
    <property type="molecule type" value="Genomic_DNA"/>
</dbReference>
<evidence type="ECO:0000313" key="3">
    <source>
        <dbReference type="Proteomes" id="UP000182983"/>
    </source>
</evidence>
<keyword evidence="1" id="KW-1133">Transmembrane helix</keyword>
<evidence type="ECO:0000256" key="1">
    <source>
        <dbReference type="SAM" id="Phobius"/>
    </source>
</evidence>
<keyword evidence="3" id="KW-1185">Reference proteome</keyword>
<organism evidence="2 3">
    <name type="scientific">Magnetospirillum fulvum</name>
    <name type="common">Rhodospirillum fulvum</name>
    <dbReference type="NCBI Taxonomy" id="1082"/>
    <lineage>
        <taxon>Bacteria</taxon>
        <taxon>Pseudomonadati</taxon>
        <taxon>Pseudomonadota</taxon>
        <taxon>Alphaproteobacteria</taxon>
        <taxon>Rhodospirillales</taxon>
        <taxon>Rhodospirillaceae</taxon>
        <taxon>Magnetospirillum</taxon>
    </lineage>
</organism>
<proteinExistence type="predicted"/>
<keyword evidence="1" id="KW-0812">Transmembrane</keyword>
<evidence type="ECO:0000313" key="2">
    <source>
        <dbReference type="EMBL" id="SEH41090.1"/>
    </source>
</evidence>
<keyword evidence="1" id="KW-0472">Membrane</keyword>
<reference evidence="3" key="1">
    <citation type="submission" date="2016-10" db="EMBL/GenBank/DDBJ databases">
        <authorList>
            <person name="Varghese N."/>
            <person name="Submissions S."/>
        </authorList>
    </citation>
    <scope>NUCLEOTIDE SEQUENCE [LARGE SCALE GENOMIC DNA]</scope>
    <source>
        <strain evidence="3">DSM 13234</strain>
    </source>
</reference>
<protein>
    <submittedName>
        <fullName evidence="2">Uncharacterized protein</fullName>
    </submittedName>
</protein>
<name>A0A1H6HXU3_MAGFU</name>